<dbReference type="EMBL" id="JARBHB010000002">
    <property type="protein sequence ID" value="KAJ8894024.1"/>
    <property type="molecule type" value="Genomic_DNA"/>
</dbReference>
<proteinExistence type="predicted"/>
<feature type="compositionally biased region" description="Basic residues" evidence="1">
    <location>
        <begin position="987"/>
        <end position="998"/>
    </location>
</feature>
<protein>
    <submittedName>
        <fullName evidence="2">Uncharacterized protein</fullName>
    </submittedName>
</protein>
<organism evidence="2 3">
    <name type="scientific">Dryococelus australis</name>
    <dbReference type="NCBI Taxonomy" id="614101"/>
    <lineage>
        <taxon>Eukaryota</taxon>
        <taxon>Metazoa</taxon>
        <taxon>Ecdysozoa</taxon>
        <taxon>Arthropoda</taxon>
        <taxon>Hexapoda</taxon>
        <taxon>Insecta</taxon>
        <taxon>Pterygota</taxon>
        <taxon>Neoptera</taxon>
        <taxon>Polyneoptera</taxon>
        <taxon>Phasmatodea</taxon>
        <taxon>Verophasmatodea</taxon>
        <taxon>Anareolatae</taxon>
        <taxon>Phasmatidae</taxon>
        <taxon>Eurycanthinae</taxon>
        <taxon>Dryococelus</taxon>
    </lineage>
</organism>
<evidence type="ECO:0000313" key="2">
    <source>
        <dbReference type="EMBL" id="KAJ8894024.1"/>
    </source>
</evidence>
<reference evidence="2 3" key="1">
    <citation type="submission" date="2023-02" db="EMBL/GenBank/DDBJ databases">
        <title>LHISI_Scaffold_Assembly.</title>
        <authorList>
            <person name="Stuart O.P."/>
            <person name="Cleave R."/>
            <person name="Magrath M.J.L."/>
            <person name="Mikheyev A.S."/>
        </authorList>
    </citation>
    <scope>NUCLEOTIDE SEQUENCE [LARGE SCALE GENOMIC DNA]</scope>
    <source>
        <strain evidence="2">Daus_M_001</strain>
        <tissue evidence="2">Leg muscle</tissue>
    </source>
</reference>
<gene>
    <name evidence="2" type="ORF">PR048_006634</name>
</gene>
<comment type="caution">
    <text evidence="2">The sequence shown here is derived from an EMBL/GenBank/DDBJ whole genome shotgun (WGS) entry which is preliminary data.</text>
</comment>
<name>A0ABQ9ICR1_9NEOP</name>
<sequence>MARLAEVALRLASARSLATLAEAGRSTYIIDAAKAIGCIEDFFLRIKGVFGKGRRFLHTTPASTNFTGRMPLSAPVKTYARRSSDFFLRLKFESAHFIASSLQKRGKGKTEPIAAPQGSAVLERGCQLVFKRRVGRRCCTSHSAGELLVPSARELALLPPVFRATTLVSRSPACLPACVIRLRYLYWLATDKSTEHCLEHCLRLDSAVLCTLKPQVFVHWLTPQKVANVTSHLAVWQSLLSLQVCYWFRVAQCVSNELRYNCKTDFSVYANNTEVGTFGESTPRQAPDLVGNGPTHAPCSVIPSANCWEKHTSSRLQHHFHERLPRQSKRDSKTGGVNPNHDMAHRAPSLLPKSVIKYRWNEGTGSQETRQTAFDLANSMRKSLSLKDEYRFAASVGREVPGLLYIPETTLFFYLLLHRCEDTPFLTELCVIGAHNFEVFIYWYTVTQGVSGKVWFNDKLIGKSVPDLVQTISACRTTHSRQLFLLLSLSHARSLLNNRHVYDLLNCLAFGSKHLLALFHLNVWTTARRGFQQITVLYTKLAKRKSVTKACAVSPRKAAPLHRSTANGKPNAFHCELPCKITDGSTVYARGGLRQNIALKAVHDKRGDASRRSIVLRVSRKQHDAPTAHTNAAGRHGSWFNDTHLRSIKSELLDLGNVFGISFNHVTKIHASHPCWDSWLKASLPCNSSPFATDMKLQTNGKAVETAFASDWLLNSEKDSCWQGRRLAICLQALNGERRPVISLASRGHSAGMRGCSSQQAQPKRPEELVNSLTCRLESTVLCTIVQISLHIGCLLSQRKAIIGPTFCCMFIIGSPFNTRSQLPSWNSRISQVSSTAVSLMHRLVFFDKGEEPPGGGARRPAWESQPKRPRATPVLGAAGGKCALEGSTPASLLKNFFQAHLPRPLEPPSETPPHCFLDHCQQATARYNPFAPVENVADVTNGWLRSLRALLAPPSRHCFAYSRPPQVTGAAWECRGGVNGSTQRKPAGKRHDSHMRKSGSESPGIEPTGDRNRIAMVGGERPNHCATAAPSRIIIKATLAFWFVFYVTAGWVEMRGNTDDQLDGPMPSREGRSLLVGRAVSGGKPAWLDVDPLVNSWPLPSRAWDDPRLQKNTRAPAPVDAPLITRTIIAVSVRDRARLHIWAAANGGMTPARVYTVLYCEFLLDDEKQREFRRALLTVLFLRQPFRMQDVRDIPKRVKKCCRNKPRTTAVVKLQERERTRRRLQTYELTASRACDCGFQTAGVRVNSITCMRLWLPNSRPECGLPAPGRASANGKFTNNFFEWLECHRGSICLRRMDCSPRTADTSLADVMTRHSDAEPDSKFGVELIIQPRSIQTPYLHSRIPATHASKMASQTQQHVGMPFANNRLVTYLPPSIPTNRTPFATRGSQSDTRPIRRALRSQLRMRNHNAIPPLCLHLIYGRRRANIREQRQSRTSLASGALSCPAGQATGRVCQCHRVDLNACVKRALAAMRRHAQIACSREVMNVIVLYILGLASFLHWLLHRCEATPFLTELHVTGAHYCEVIIYWCRVTQRVSGKGERGYSRECPPITDIVRYDYRNPGVVLAGIEPGSSWWKAV</sequence>
<evidence type="ECO:0000313" key="3">
    <source>
        <dbReference type="Proteomes" id="UP001159363"/>
    </source>
</evidence>
<feature type="region of interest" description="Disordered" evidence="1">
    <location>
        <begin position="319"/>
        <end position="346"/>
    </location>
</feature>
<feature type="compositionally biased region" description="Basic and acidic residues" evidence="1">
    <location>
        <begin position="322"/>
        <end position="333"/>
    </location>
</feature>
<feature type="region of interest" description="Disordered" evidence="1">
    <location>
        <begin position="979"/>
        <end position="1012"/>
    </location>
</feature>
<feature type="region of interest" description="Disordered" evidence="1">
    <location>
        <begin position="850"/>
        <end position="871"/>
    </location>
</feature>
<accession>A0ABQ9ICR1</accession>
<evidence type="ECO:0000256" key="1">
    <source>
        <dbReference type="SAM" id="MobiDB-lite"/>
    </source>
</evidence>
<keyword evidence="3" id="KW-1185">Reference proteome</keyword>
<dbReference type="Proteomes" id="UP001159363">
    <property type="component" value="Chromosome 2"/>
</dbReference>